<feature type="region of interest" description="Disordered" evidence="1">
    <location>
        <begin position="150"/>
        <end position="171"/>
    </location>
</feature>
<dbReference type="RefSeq" id="WP_136432240.1">
    <property type="nucleotide sequence ID" value="NZ_JBHSNS010000008.1"/>
</dbReference>
<evidence type="ECO:0000256" key="1">
    <source>
        <dbReference type="SAM" id="MobiDB-lite"/>
    </source>
</evidence>
<reference evidence="5" key="1">
    <citation type="journal article" date="2019" name="Int. J. Syst. Evol. Microbiol.">
        <title>The Global Catalogue of Microorganisms (GCM) 10K type strain sequencing project: providing services to taxonomists for standard genome sequencing and annotation.</title>
        <authorList>
            <consortium name="The Broad Institute Genomics Platform"/>
            <consortium name="The Broad Institute Genome Sequencing Center for Infectious Disease"/>
            <person name="Wu L."/>
            <person name="Ma J."/>
        </authorList>
    </citation>
    <scope>NUCLEOTIDE SEQUENCE [LARGE SCALE GENOMIC DNA]</scope>
    <source>
        <strain evidence="5">YIM 94188</strain>
    </source>
</reference>
<evidence type="ECO:0000313" key="4">
    <source>
        <dbReference type="EMBL" id="MFC5730430.1"/>
    </source>
</evidence>
<dbReference type="Proteomes" id="UP001596072">
    <property type="component" value="Unassembled WGS sequence"/>
</dbReference>
<organism evidence="4 5">
    <name type="scientific">Nocardioides vastitatis</name>
    <dbReference type="NCBI Taxonomy" id="2568655"/>
    <lineage>
        <taxon>Bacteria</taxon>
        <taxon>Bacillati</taxon>
        <taxon>Actinomycetota</taxon>
        <taxon>Actinomycetes</taxon>
        <taxon>Propionibacteriales</taxon>
        <taxon>Nocardioidaceae</taxon>
        <taxon>Nocardioides</taxon>
    </lineage>
</organism>
<comment type="caution">
    <text evidence="4">The sequence shown here is derived from an EMBL/GenBank/DDBJ whole genome shotgun (WGS) entry which is preliminary data.</text>
</comment>
<evidence type="ECO:0000256" key="2">
    <source>
        <dbReference type="SAM" id="Phobius"/>
    </source>
</evidence>
<sequence>MRHVLRPLLPGAALLAALLPMLVAVAPPAGALPVDACMPLDLNDEAAVVERAEKVDDVFVGRVDAVVRRTAAHRVTVTTVLSGDLRLGQKITVVFDRSAEGSKRLLGERETHLFFTRDVGGAVRADYCEGSQELPGGLSAPMQRTLEDYLSGAPEPPARVALHTPDGGTEDPPRLSRIVAPGAAISLVGVLGLFLLARVGRRRA</sequence>
<gene>
    <name evidence="4" type="ORF">ACFPQB_16010</name>
</gene>
<protein>
    <submittedName>
        <fullName evidence="4">Uncharacterized protein</fullName>
    </submittedName>
</protein>
<accession>A0ABW0ZHF2</accession>
<evidence type="ECO:0000313" key="5">
    <source>
        <dbReference type="Proteomes" id="UP001596072"/>
    </source>
</evidence>
<keyword evidence="2" id="KW-0472">Membrane</keyword>
<keyword evidence="2" id="KW-0812">Transmembrane</keyword>
<dbReference type="EMBL" id="JBHSNS010000008">
    <property type="protein sequence ID" value="MFC5730430.1"/>
    <property type="molecule type" value="Genomic_DNA"/>
</dbReference>
<evidence type="ECO:0000256" key="3">
    <source>
        <dbReference type="SAM" id="SignalP"/>
    </source>
</evidence>
<feature type="chain" id="PRO_5046360515" evidence="3">
    <location>
        <begin position="32"/>
        <end position="204"/>
    </location>
</feature>
<keyword evidence="3" id="KW-0732">Signal</keyword>
<name>A0ABW0ZHF2_9ACTN</name>
<keyword evidence="2" id="KW-1133">Transmembrane helix</keyword>
<feature type="transmembrane region" description="Helical" evidence="2">
    <location>
        <begin position="178"/>
        <end position="197"/>
    </location>
</feature>
<keyword evidence="5" id="KW-1185">Reference proteome</keyword>
<feature type="signal peptide" evidence="3">
    <location>
        <begin position="1"/>
        <end position="31"/>
    </location>
</feature>
<proteinExistence type="predicted"/>